<dbReference type="AlphaFoldDB" id="A0AAP0M1C3"/>
<sequence length="73" mass="8645">MDIMKNEVDHFENKLTTLTLKFNSQDRMNEKTEKLIGLLGLCSIKKIAYELAHGMPHGFQIFYRQTKMLWKNL</sequence>
<accession>A0AAP0M1C3</accession>
<proteinExistence type="predicted"/>
<reference evidence="1 2" key="1">
    <citation type="submission" date="2024-05" db="EMBL/GenBank/DDBJ databases">
        <title>Haplotype-resolved chromosome-level genome assembly of Huyou (Citrus changshanensis).</title>
        <authorList>
            <person name="Miao C."/>
            <person name="Chen W."/>
            <person name="Wu Y."/>
            <person name="Wang L."/>
            <person name="Zhao S."/>
            <person name="Grierson D."/>
            <person name="Xu C."/>
            <person name="Chen K."/>
        </authorList>
    </citation>
    <scope>NUCLEOTIDE SEQUENCE [LARGE SCALE GENOMIC DNA]</scope>
    <source>
        <strain evidence="1">01-14</strain>
        <tissue evidence="1">Leaf</tissue>
    </source>
</reference>
<dbReference type="EMBL" id="JBCGBO010000007">
    <property type="protein sequence ID" value="KAK9188739.1"/>
    <property type="molecule type" value="Genomic_DNA"/>
</dbReference>
<evidence type="ECO:0000313" key="2">
    <source>
        <dbReference type="Proteomes" id="UP001428341"/>
    </source>
</evidence>
<keyword evidence="2" id="KW-1185">Reference proteome</keyword>
<name>A0AAP0M1C3_9ROSI</name>
<evidence type="ECO:0000313" key="1">
    <source>
        <dbReference type="EMBL" id="KAK9188739.1"/>
    </source>
</evidence>
<comment type="caution">
    <text evidence="1">The sequence shown here is derived from an EMBL/GenBank/DDBJ whole genome shotgun (WGS) entry which is preliminary data.</text>
</comment>
<organism evidence="1 2">
    <name type="scientific">Citrus x changshan-huyou</name>
    <dbReference type="NCBI Taxonomy" id="2935761"/>
    <lineage>
        <taxon>Eukaryota</taxon>
        <taxon>Viridiplantae</taxon>
        <taxon>Streptophyta</taxon>
        <taxon>Embryophyta</taxon>
        <taxon>Tracheophyta</taxon>
        <taxon>Spermatophyta</taxon>
        <taxon>Magnoliopsida</taxon>
        <taxon>eudicotyledons</taxon>
        <taxon>Gunneridae</taxon>
        <taxon>Pentapetalae</taxon>
        <taxon>rosids</taxon>
        <taxon>malvids</taxon>
        <taxon>Sapindales</taxon>
        <taxon>Rutaceae</taxon>
        <taxon>Aurantioideae</taxon>
        <taxon>Citrus</taxon>
    </lineage>
</organism>
<gene>
    <name evidence="1" type="ORF">WN944_020144</name>
</gene>
<protein>
    <submittedName>
        <fullName evidence="1">Uncharacterized protein</fullName>
    </submittedName>
</protein>
<dbReference type="Proteomes" id="UP001428341">
    <property type="component" value="Unassembled WGS sequence"/>
</dbReference>